<evidence type="ECO:0000256" key="7">
    <source>
        <dbReference type="ARBA" id="ARBA00047989"/>
    </source>
</evidence>
<comment type="caution">
    <text evidence="11">The sequence shown here is derived from an EMBL/GenBank/DDBJ whole genome shotgun (WGS) entry which is preliminary data.</text>
</comment>
<keyword evidence="3" id="KW-0808">Transferase</keyword>
<accession>A0A418MDS7</accession>
<comment type="catalytic activity">
    <reaction evidence="1">
        <text>inosine + phosphate = alpha-D-ribose 1-phosphate + hypoxanthine</text>
        <dbReference type="Rhea" id="RHEA:27646"/>
        <dbReference type="ChEBI" id="CHEBI:17368"/>
        <dbReference type="ChEBI" id="CHEBI:17596"/>
        <dbReference type="ChEBI" id="CHEBI:43474"/>
        <dbReference type="ChEBI" id="CHEBI:57720"/>
        <dbReference type="EC" id="2.4.2.1"/>
    </reaction>
    <physiologicalReaction direction="left-to-right" evidence="1">
        <dbReference type="Rhea" id="RHEA:27647"/>
    </physiologicalReaction>
</comment>
<comment type="catalytic activity">
    <reaction evidence="7">
        <text>adenosine + H2O + H(+) = inosine + NH4(+)</text>
        <dbReference type="Rhea" id="RHEA:24408"/>
        <dbReference type="ChEBI" id="CHEBI:15377"/>
        <dbReference type="ChEBI" id="CHEBI:15378"/>
        <dbReference type="ChEBI" id="CHEBI:16335"/>
        <dbReference type="ChEBI" id="CHEBI:17596"/>
        <dbReference type="ChEBI" id="CHEBI:28938"/>
        <dbReference type="EC" id="3.5.4.4"/>
    </reaction>
    <physiologicalReaction direction="left-to-right" evidence="7">
        <dbReference type="Rhea" id="RHEA:24409"/>
    </physiologicalReaction>
</comment>
<comment type="catalytic activity">
    <reaction evidence="8">
        <text>adenosine + phosphate = alpha-D-ribose 1-phosphate + adenine</text>
        <dbReference type="Rhea" id="RHEA:27642"/>
        <dbReference type="ChEBI" id="CHEBI:16335"/>
        <dbReference type="ChEBI" id="CHEBI:16708"/>
        <dbReference type="ChEBI" id="CHEBI:43474"/>
        <dbReference type="ChEBI" id="CHEBI:57720"/>
        <dbReference type="EC" id="2.4.2.1"/>
    </reaction>
    <physiologicalReaction direction="left-to-right" evidence="8">
        <dbReference type="Rhea" id="RHEA:27643"/>
    </physiologicalReaction>
</comment>
<dbReference type="NCBIfam" id="TIGR00726">
    <property type="entry name" value="peptidoglycan editing factor PgeF"/>
    <property type="match status" value="1"/>
</dbReference>
<dbReference type="GO" id="GO:0005507">
    <property type="term" value="F:copper ion binding"/>
    <property type="evidence" value="ECO:0007669"/>
    <property type="project" value="TreeGrafter"/>
</dbReference>
<evidence type="ECO:0000256" key="3">
    <source>
        <dbReference type="ARBA" id="ARBA00022679"/>
    </source>
</evidence>
<comment type="similarity">
    <text evidence="2 10">Belongs to the purine nucleoside phosphorylase YfiH/LACC1 family.</text>
</comment>
<evidence type="ECO:0000313" key="12">
    <source>
        <dbReference type="Proteomes" id="UP000283523"/>
    </source>
</evidence>
<reference evidence="11 12" key="1">
    <citation type="submission" date="2018-08" db="EMBL/GenBank/DDBJ databases">
        <title>Fibrisoma montanum sp. nov., isolated from Danxia mountain soil.</title>
        <authorList>
            <person name="Huang Y."/>
        </authorList>
    </citation>
    <scope>NUCLEOTIDE SEQUENCE [LARGE SCALE GENOMIC DNA]</scope>
    <source>
        <strain evidence="11 12">HYT19</strain>
    </source>
</reference>
<evidence type="ECO:0000256" key="5">
    <source>
        <dbReference type="ARBA" id="ARBA00022801"/>
    </source>
</evidence>
<protein>
    <recommendedName>
        <fullName evidence="10">Purine nucleoside phosphorylase</fullName>
    </recommendedName>
</protein>
<evidence type="ECO:0000313" key="11">
    <source>
        <dbReference type="EMBL" id="RIV24925.1"/>
    </source>
</evidence>
<keyword evidence="5" id="KW-0378">Hydrolase</keyword>
<keyword evidence="6" id="KW-0862">Zinc</keyword>
<dbReference type="AlphaFoldDB" id="A0A418MDS7"/>
<keyword evidence="4" id="KW-0479">Metal-binding</keyword>
<dbReference type="Gene3D" id="3.60.140.10">
    <property type="entry name" value="CNF1/YfiH-like putative cysteine hydrolases"/>
    <property type="match status" value="1"/>
</dbReference>
<dbReference type="InterPro" id="IPR003730">
    <property type="entry name" value="Cu_polyphenol_OxRdtase"/>
</dbReference>
<dbReference type="RefSeq" id="WP_119666812.1">
    <property type="nucleotide sequence ID" value="NZ_QXED01000002.1"/>
</dbReference>
<dbReference type="InterPro" id="IPR011324">
    <property type="entry name" value="Cytotoxic_necrot_fac-like_cat"/>
</dbReference>
<dbReference type="Proteomes" id="UP000283523">
    <property type="component" value="Unassembled WGS sequence"/>
</dbReference>
<evidence type="ECO:0000256" key="10">
    <source>
        <dbReference type="RuleBase" id="RU361274"/>
    </source>
</evidence>
<dbReference type="PANTHER" id="PTHR30616:SF2">
    <property type="entry name" value="PURINE NUCLEOSIDE PHOSPHORYLASE LACC1"/>
    <property type="match status" value="1"/>
</dbReference>
<evidence type="ECO:0000256" key="8">
    <source>
        <dbReference type="ARBA" id="ARBA00048968"/>
    </source>
</evidence>
<keyword evidence="12" id="KW-1185">Reference proteome</keyword>
<dbReference type="SUPFAM" id="SSF64438">
    <property type="entry name" value="CNF1/YfiH-like putative cysteine hydrolases"/>
    <property type="match status" value="1"/>
</dbReference>
<evidence type="ECO:0000256" key="1">
    <source>
        <dbReference type="ARBA" id="ARBA00000553"/>
    </source>
</evidence>
<proteinExistence type="inferred from homology"/>
<comment type="catalytic activity">
    <reaction evidence="9">
        <text>S-methyl-5'-thioadenosine + phosphate = 5-(methylsulfanyl)-alpha-D-ribose 1-phosphate + adenine</text>
        <dbReference type="Rhea" id="RHEA:11852"/>
        <dbReference type="ChEBI" id="CHEBI:16708"/>
        <dbReference type="ChEBI" id="CHEBI:17509"/>
        <dbReference type="ChEBI" id="CHEBI:43474"/>
        <dbReference type="ChEBI" id="CHEBI:58533"/>
        <dbReference type="EC" id="2.4.2.28"/>
    </reaction>
    <physiologicalReaction direction="left-to-right" evidence="9">
        <dbReference type="Rhea" id="RHEA:11853"/>
    </physiologicalReaction>
</comment>
<dbReference type="GO" id="GO:0017061">
    <property type="term" value="F:S-methyl-5-thioadenosine phosphorylase activity"/>
    <property type="evidence" value="ECO:0007669"/>
    <property type="project" value="UniProtKB-EC"/>
</dbReference>
<evidence type="ECO:0000256" key="6">
    <source>
        <dbReference type="ARBA" id="ARBA00022833"/>
    </source>
</evidence>
<dbReference type="CDD" id="cd16833">
    <property type="entry name" value="YfiH"/>
    <property type="match status" value="1"/>
</dbReference>
<dbReference type="InterPro" id="IPR038371">
    <property type="entry name" value="Cu_polyphenol_OxRdtase_sf"/>
</dbReference>
<dbReference type="GO" id="GO:0016787">
    <property type="term" value="F:hydrolase activity"/>
    <property type="evidence" value="ECO:0007669"/>
    <property type="project" value="UniProtKB-KW"/>
</dbReference>
<gene>
    <name evidence="11" type="primary">pgeF</name>
    <name evidence="11" type="ORF">DYU11_06290</name>
</gene>
<organism evidence="11 12">
    <name type="scientific">Fibrisoma montanum</name>
    <dbReference type="NCBI Taxonomy" id="2305895"/>
    <lineage>
        <taxon>Bacteria</taxon>
        <taxon>Pseudomonadati</taxon>
        <taxon>Bacteroidota</taxon>
        <taxon>Cytophagia</taxon>
        <taxon>Cytophagales</taxon>
        <taxon>Spirosomataceae</taxon>
        <taxon>Fibrisoma</taxon>
    </lineage>
</organism>
<evidence type="ECO:0000256" key="2">
    <source>
        <dbReference type="ARBA" id="ARBA00007353"/>
    </source>
</evidence>
<evidence type="ECO:0000256" key="4">
    <source>
        <dbReference type="ARBA" id="ARBA00022723"/>
    </source>
</evidence>
<dbReference type="Pfam" id="PF02578">
    <property type="entry name" value="Cu-oxidase_4"/>
    <property type="match status" value="1"/>
</dbReference>
<name>A0A418MDS7_9BACT</name>
<sequence length="256" mass="27719">MLPSTAINGPFFRVPAIFASIHTVVAAESTRHGGVSQWPFASLNLGINTADDPAHVDENRRRFFDALGVDPDRFASSHQVHGTEVLTVTGPGRYEGYDALITNEPNTFLGVTVADCVPILVYDQENQAVAAIHAGWRGTVGGIVVKTLEAMQTAFGTKGSTCYAYVGTCIDETAFEVGPEVAEQFAAEFKRIDPYTEKIYINLKSANTKPLVDFGIPTAQISISTFSTVLNNDDYYSFRAEKGQTGRMLAVIGLRS</sequence>
<dbReference type="EMBL" id="QXED01000002">
    <property type="protein sequence ID" value="RIV24925.1"/>
    <property type="molecule type" value="Genomic_DNA"/>
</dbReference>
<dbReference type="OrthoDB" id="4279at2"/>
<evidence type="ECO:0000256" key="9">
    <source>
        <dbReference type="ARBA" id="ARBA00049893"/>
    </source>
</evidence>
<dbReference type="PANTHER" id="PTHR30616">
    <property type="entry name" value="UNCHARACTERIZED PROTEIN YFIH"/>
    <property type="match status" value="1"/>
</dbReference>